<protein>
    <submittedName>
        <fullName evidence="2">Uncharacterized protein</fullName>
    </submittedName>
</protein>
<proteinExistence type="predicted"/>
<dbReference type="RefSeq" id="WP_181897625.1">
    <property type="nucleotide sequence ID" value="NZ_QRDV01000005.1"/>
</dbReference>
<evidence type="ECO:0000256" key="1">
    <source>
        <dbReference type="SAM" id="Phobius"/>
    </source>
</evidence>
<dbReference type="Proteomes" id="UP000256980">
    <property type="component" value="Unassembled WGS sequence"/>
</dbReference>
<organism evidence="2 3">
    <name type="scientific">Winogradskyella eximia</name>
    <dbReference type="NCBI Taxonomy" id="262006"/>
    <lineage>
        <taxon>Bacteria</taxon>
        <taxon>Pseudomonadati</taxon>
        <taxon>Bacteroidota</taxon>
        <taxon>Flavobacteriia</taxon>
        <taxon>Flavobacteriales</taxon>
        <taxon>Flavobacteriaceae</taxon>
        <taxon>Winogradskyella</taxon>
    </lineage>
</organism>
<dbReference type="AlphaFoldDB" id="A0A3D9H1N4"/>
<reference evidence="2 3" key="1">
    <citation type="submission" date="2018-07" db="EMBL/GenBank/DDBJ databases">
        <title>Genomic Encyclopedia of Type Strains, Phase III (KMG-III): the genomes of soil and plant-associated and newly described type strains.</title>
        <authorList>
            <person name="Whitman W."/>
        </authorList>
    </citation>
    <scope>NUCLEOTIDE SEQUENCE [LARGE SCALE GENOMIC DNA]</scope>
    <source>
        <strain evidence="2 3">CECT 7946</strain>
    </source>
</reference>
<keyword evidence="1" id="KW-0812">Transmembrane</keyword>
<keyword evidence="1" id="KW-1133">Transmembrane helix</keyword>
<dbReference type="EMBL" id="QRDV01000005">
    <property type="protein sequence ID" value="RED43412.1"/>
    <property type="molecule type" value="Genomic_DNA"/>
</dbReference>
<gene>
    <name evidence="2" type="ORF">DFQ10_10510</name>
</gene>
<keyword evidence="3" id="KW-1185">Reference proteome</keyword>
<comment type="caution">
    <text evidence="2">The sequence shown here is derived from an EMBL/GenBank/DDBJ whole genome shotgun (WGS) entry which is preliminary data.</text>
</comment>
<accession>A0A3D9H1N4</accession>
<evidence type="ECO:0000313" key="2">
    <source>
        <dbReference type="EMBL" id="RED43412.1"/>
    </source>
</evidence>
<keyword evidence="1" id="KW-0472">Membrane</keyword>
<evidence type="ECO:0000313" key="3">
    <source>
        <dbReference type="Proteomes" id="UP000256980"/>
    </source>
</evidence>
<feature type="transmembrane region" description="Helical" evidence="1">
    <location>
        <begin position="118"/>
        <end position="140"/>
    </location>
</feature>
<feature type="transmembrane region" description="Helical" evidence="1">
    <location>
        <begin position="18"/>
        <end position="35"/>
    </location>
</feature>
<feature type="transmembrane region" description="Helical" evidence="1">
    <location>
        <begin position="50"/>
        <end position="69"/>
    </location>
</feature>
<feature type="transmembrane region" description="Helical" evidence="1">
    <location>
        <begin position="81"/>
        <end position="98"/>
    </location>
</feature>
<name>A0A3D9H1N4_9FLAO</name>
<sequence length="260" mass="29385">MIEQNNTTKDLKFYSQKSIGLATFIGGPLAAGYLIKENYKALNENDKGKTALIISILATVAIFGTLFLIPEAIMDKVPNMVIPAVYTGIIYLIVNKIHGTILDTHEAHNNTFYSGWKAAGIGLISLIVLMAIIVASIFLVPDGAYDAYDAEMEQFTINEEESLVFYEHFSTEDDLTLLNEINDIAIPKWKENIAIINRTNDIEDLPLELIEQNKKLLKYSELRLEAFELLKKLITYDSENYNDELDRIHNEIDAVIESLY</sequence>